<dbReference type="HOGENOM" id="CLU_049450_0_0_9"/>
<evidence type="ECO:0000259" key="9">
    <source>
        <dbReference type="PROSITE" id="PS50847"/>
    </source>
</evidence>
<keyword evidence="4" id="KW-0677">Repeat</keyword>
<evidence type="ECO:0000256" key="7">
    <source>
        <dbReference type="SAM" id="MobiDB-lite"/>
    </source>
</evidence>
<feature type="domain" description="Gram-positive cocci surface proteins LPxTG" evidence="9">
    <location>
        <begin position="411"/>
        <end position="445"/>
    </location>
</feature>
<dbReference type="Proteomes" id="UP000001873">
    <property type="component" value="Chromosome"/>
</dbReference>
<keyword evidence="8" id="KW-0812">Transmembrane</keyword>
<keyword evidence="3" id="KW-0732">Signal</keyword>
<reference evidence="10 11" key="1">
    <citation type="journal article" date="2008" name="PLoS ONE">
        <title>Genome sequence of a lancefield group C Streptococcus zooepidemicus strain causing epidemic nephritis: new information about an old disease.</title>
        <authorList>
            <person name="Beres S.B."/>
            <person name="Sesso R."/>
            <person name="Pinto S.W.L."/>
            <person name="Hoe N.P."/>
            <person name="Porcella S.F."/>
            <person name="Deleo F.R."/>
            <person name="Musser J.M."/>
        </authorList>
    </citation>
    <scope>NUCLEOTIDE SEQUENCE [LARGE SCALE GENOMIC DNA]</scope>
    <source>
        <strain evidence="10 11">MGCS10565</strain>
    </source>
</reference>
<dbReference type="AlphaFoldDB" id="B4U242"/>
<keyword evidence="2" id="KW-0964">Secreted</keyword>
<dbReference type="InterPro" id="IPR009063">
    <property type="entry name" value="Ig/albumin-bd_sf"/>
</dbReference>
<feature type="coiled-coil region" evidence="6">
    <location>
        <begin position="60"/>
        <end position="117"/>
    </location>
</feature>
<dbReference type="Pfam" id="PF00746">
    <property type="entry name" value="Gram_pos_anchor"/>
    <property type="match status" value="1"/>
</dbReference>
<dbReference type="InterPro" id="IPR019950">
    <property type="entry name" value="M_anchor"/>
</dbReference>
<dbReference type="InterPro" id="IPR005877">
    <property type="entry name" value="YSIRK_signal_dom"/>
</dbReference>
<gene>
    <name evidence="10" type="primary">zag</name>
    <name evidence="10" type="ordered locus">Sez_0696</name>
</gene>
<evidence type="ECO:0000256" key="3">
    <source>
        <dbReference type="ARBA" id="ARBA00022729"/>
    </source>
</evidence>
<sequence>MSKFFEKSEGGKMEKNKNVSYFLRQSAVGLASVSAAFLVGTSSVGALDAATVLEPTTAFIREAVREINQLSDDYADNQELQAVLANAGVEALAADTVDQAKAALDKAKAAVAGVQLDEARREAYRAINALSDQHESDQKVQLALVAAAAKVADAVSVDQVNAAINDVREEIAGITGQLAAEALLKAKEAAINELKQYGISDYYVTLINKAKTVEGVNALKAEILSALPSSEVIDAAELTPALTSYKLVIKGATFSGETATKAVDAAVAEQTFRDYANKNGVDGVWAYDAATKTFTVTEQPVAETIEAAELTPALTTYRLVIKGVTFSGETATKAVDAATAEQTFRQYANDNGITGEWAYDTATKTFTVTEALEESPAEPEKPSASLPLTPLTPATKTAPAKQKDKQKAKTLPTTGEKANPFFTAAALAIMAGAGALAVTSKRQQD</sequence>
<keyword evidence="1" id="KW-0134">Cell wall</keyword>
<dbReference type="Gene3D" id="1.10.8.40">
    <property type="entry name" value="Albumin-binding domain"/>
    <property type="match status" value="1"/>
</dbReference>
<dbReference type="SUPFAM" id="SSF54358">
    <property type="entry name" value="Immunoglobulin-binding domains"/>
    <property type="match status" value="2"/>
</dbReference>
<evidence type="ECO:0000313" key="10">
    <source>
        <dbReference type="EMBL" id="ACG62059.1"/>
    </source>
</evidence>
<feature type="transmembrane region" description="Helical" evidence="8">
    <location>
        <begin position="421"/>
        <end position="439"/>
    </location>
</feature>
<dbReference type="PROSITE" id="PS50847">
    <property type="entry name" value="GRAM_POS_ANCHORING"/>
    <property type="match status" value="1"/>
</dbReference>
<dbReference type="KEGG" id="sez:Sez_0696"/>
<dbReference type="Pfam" id="PF01378">
    <property type="entry name" value="IgG_binding_B"/>
    <property type="match status" value="2"/>
</dbReference>
<keyword evidence="6" id="KW-0175">Coiled coil</keyword>
<evidence type="ECO:0000256" key="6">
    <source>
        <dbReference type="SAM" id="Coils"/>
    </source>
</evidence>
<dbReference type="NCBIfam" id="TIGR01167">
    <property type="entry name" value="LPXTG_anchor"/>
    <property type="match status" value="1"/>
</dbReference>
<dbReference type="Pfam" id="PF17573">
    <property type="entry name" value="GA-like"/>
    <property type="match status" value="1"/>
</dbReference>
<evidence type="ECO:0000256" key="4">
    <source>
        <dbReference type="ARBA" id="ARBA00022737"/>
    </source>
</evidence>
<protein>
    <submittedName>
        <fullName evidence="10">IgG binding protein Zag</fullName>
    </submittedName>
</protein>
<keyword evidence="8" id="KW-0472">Membrane</keyword>
<dbReference type="InterPro" id="IPR019931">
    <property type="entry name" value="LPXTG_anchor"/>
</dbReference>
<evidence type="ECO:0000256" key="8">
    <source>
        <dbReference type="SAM" id="Phobius"/>
    </source>
</evidence>
<dbReference type="EMBL" id="CP001129">
    <property type="protein sequence ID" value="ACG62059.1"/>
    <property type="molecule type" value="Genomic_DNA"/>
</dbReference>
<proteinExistence type="predicted"/>
<evidence type="ECO:0000256" key="2">
    <source>
        <dbReference type="ARBA" id="ARBA00022525"/>
    </source>
</evidence>
<evidence type="ECO:0000256" key="1">
    <source>
        <dbReference type="ARBA" id="ARBA00022512"/>
    </source>
</evidence>
<keyword evidence="8" id="KW-1133">Transmembrane helix</keyword>
<accession>B4U242</accession>
<keyword evidence="5" id="KW-0572">Peptidoglycan-anchor</keyword>
<organism evidence="10 11">
    <name type="scientific">Streptococcus equi subsp. zooepidemicus (strain MGCS10565)</name>
    <dbReference type="NCBI Taxonomy" id="552526"/>
    <lineage>
        <taxon>Bacteria</taxon>
        <taxon>Bacillati</taxon>
        <taxon>Bacillota</taxon>
        <taxon>Bacilli</taxon>
        <taxon>Lactobacillales</taxon>
        <taxon>Streptococcaceae</taxon>
        <taxon>Streptococcus</taxon>
    </lineage>
</organism>
<feature type="region of interest" description="Disordered" evidence="7">
    <location>
        <begin position="372"/>
        <end position="416"/>
    </location>
</feature>
<dbReference type="PRINTS" id="PR00015">
    <property type="entry name" value="GPOSANCHOR"/>
</dbReference>
<evidence type="ECO:0000313" key="11">
    <source>
        <dbReference type="Proteomes" id="UP000001873"/>
    </source>
</evidence>
<dbReference type="SUPFAM" id="SSF46997">
    <property type="entry name" value="Bacterial immunoglobulin/albumin-binding domains"/>
    <property type="match status" value="1"/>
</dbReference>
<name>B4U242_STREM</name>
<dbReference type="Gene3D" id="3.10.20.10">
    <property type="match status" value="2"/>
</dbReference>
<evidence type="ECO:0000256" key="5">
    <source>
        <dbReference type="ARBA" id="ARBA00023088"/>
    </source>
</evidence>
<dbReference type="InterPro" id="IPR000724">
    <property type="entry name" value="IgG-bd_B"/>
</dbReference>
<dbReference type="InterPro" id="IPR035152">
    <property type="entry name" value="GA-like"/>
</dbReference>
<feature type="compositionally biased region" description="Low complexity" evidence="7">
    <location>
        <begin position="382"/>
        <end position="400"/>
    </location>
</feature>
<dbReference type="NCBIfam" id="TIGR01168">
    <property type="entry name" value="YSIRK_signal"/>
    <property type="match status" value="1"/>
</dbReference>